<evidence type="ECO:0000256" key="3">
    <source>
        <dbReference type="ARBA" id="ARBA00022801"/>
    </source>
</evidence>
<evidence type="ECO:0000313" key="6">
    <source>
        <dbReference type="EMBL" id="MBA4542172.1"/>
    </source>
</evidence>
<keyword evidence="3" id="KW-0378">Hydrolase</keyword>
<evidence type="ECO:0000256" key="2">
    <source>
        <dbReference type="ARBA" id="ARBA00022723"/>
    </source>
</evidence>
<evidence type="ECO:0000256" key="5">
    <source>
        <dbReference type="ARBA" id="ARBA00024029"/>
    </source>
</evidence>
<dbReference type="OrthoDB" id="9801445at2"/>
<comment type="caution">
    <text evidence="6">The sequence shown here is derived from an EMBL/GenBank/DDBJ whole genome shotgun (WGS) entry which is preliminary data.</text>
</comment>
<dbReference type="InterPro" id="IPR024087">
    <property type="entry name" value="Creatininase-like_sf"/>
</dbReference>
<reference evidence="6 7" key="1">
    <citation type="submission" date="2020-07" db="EMBL/GenBank/DDBJ databases">
        <authorList>
            <person name="Feng H."/>
        </authorList>
    </citation>
    <scope>NUCLEOTIDE SEQUENCE [LARGE SCALE GENOMIC DNA]</scope>
    <source>
        <strain evidence="7">s-11</strain>
    </source>
</reference>
<dbReference type="Gene3D" id="3.40.50.10310">
    <property type="entry name" value="Creatininase"/>
    <property type="match status" value="1"/>
</dbReference>
<dbReference type="PANTHER" id="PTHR35005">
    <property type="entry name" value="3-DEHYDRO-SCYLLO-INOSOSE HYDROLASE"/>
    <property type="match status" value="1"/>
</dbReference>
<organism evidence="6 7">
    <name type="scientific">Thermoactinomyces daqus</name>
    <dbReference type="NCBI Taxonomy" id="1329516"/>
    <lineage>
        <taxon>Bacteria</taxon>
        <taxon>Bacillati</taxon>
        <taxon>Bacillota</taxon>
        <taxon>Bacilli</taxon>
        <taxon>Bacillales</taxon>
        <taxon>Thermoactinomycetaceae</taxon>
        <taxon>Thermoactinomyces</taxon>
    </lineage>
</organism>
<comment type="similarity">
    <text evidence="5">Belongs to the creatininase superfamily.</text>
</comment>
<dbReference type="RefSeq" id="WP_033099542.1">
    <property type="nucleotide sequence ID" value="NZ_JACEIP010000004.1"/>
</dbReference>
<comment type="cofactor">
    <cofactor evidence="1">
        <name>Zn(2+)</name>
        <dbReference type="ChEBI" id="CHEBI:29105"/>
    </cofactor>
</comment>
<dbReference type="GO" id="GO:0016811">
    <property type="term" value="F:hydrolase activity, acting on carbon-nitrogen (but not peptide) bonds, in linear amides"/>
    <property type="evidence" value="ECO:0007669"/>
    <property type="project" value="TreeGrafter"/>
</dbReference>
<dbReference type="Proteomes" id="UP000530514">
    <property type="component" value="Unassembled WGS sequence"/>
</dbReference>
<dbReference type="Pfam" id="PF02633">
    <property type="entry name" value="Creatininase"/>
    <property type="match status" value="1"/>
</dbReference>
<keyword evidence="7" id="KW-1185">Reference proteome</keyword>
<accession>A0A7W2AGG2</accession>
<protein>
    <submittedName>
        <fullName evidence="6">Creatininase family protein</fullName>
    </submittedName>
</protein>
<dbReference type="SUPFAM" id="SSF102215">
    <property type="entry name" value="Creatininase"/>
    <property type="match status" value="1"/>
</dbReference>
<evidence type="ECO:0000256" key="4">
    <source>
        <dbReference type="ARBA" id="ARBA00022833"/>
    </source>
</evidence>
<dbReference type="EMBL" id="JACEIP010000004">
    <property type="protein sequence ID" value="MBA4542172.1"/>
    <property type="molecule type" value="Genomic_DNA"/>
</dbReference>
<name>A0A7W2AGG2_9BACL</name>
<keyword evidence="4" id="KW-0862">Zinc</keyword>
<evidence type="ECO:0000256" key="1">
    <source>
        <dbReference type="ARBA" id="ARBA00001947"/>
    </source>
</evidence>
<proteinExistence type="inferred from homology"/>
<keyword evidence="2" id="KW-0479">Metal-binding</keyword>
<dbReference type="AlphaFoldDB" id="A0A7W2AGG2"/>
<dbReference type="GO" id="GO:0009231">
    <property type="term" value="P:riboflavin biosynthetic process"/>
    <property type="evidence" value="ECO:0007669"/>
    <property type="project" value="TreeGrafter"/>
</dbReference>
<evidence type="ECO:0000313" key="7">
    <source>
        <dbReference type="Proteomes" id="UP000530514"/>
    </source>
</evidence>
<dbReference type="InterPro" id="IPR003785">
    <property type="entry name" value="Creatininase/forma_Hydrolase"/>
</dbReference>
<dbReference type="PANTHER" id="PTHR35005:SF1">
    <property type="entry name" value="2-AMINO-5-FORMYLAMINO-6-RIBOSYLAMINOPYRIMIDIN-4(3H)-ONE 5'-MONOPHOSPHATE DEFORMYLASE"/>
    <property type="match status" value="1"/>
</dbReference>
<gene>
    <name evidence="6" type="ORF">H1164_04560</name>
</gene>
<dbReference type="GO" id="GO:0046872">
    <property type="term" value="F:metal ion binding"/>
    <property type="evidence" value="ECO:0007669"/>
    <property type="project" value="UniProtKB-KW"/>
</dbReference>
<sequence>MNHFSTWPEVKNVEIAFLPIGSLEQHGYHLPIAADSIIAEAIAHECAKRFDHSFVCPVLPYSASFEHAGFPGSISLQSITIIMVVKDINRSLERMGVDKIVMINGHGGNYLLGNIAQEMNVDHSRILLAPSRKHWEKAYEQAGISAAPSRDMHAGEGETSILMYLDEALVRMEQRVDVDSPERDLLTACGIKPYTETGAIGFPTRASADKGRILLQALGEQISMTVRKFMEGT</sequence>